<reference evidence="1 2" key="1">
    <citation type="journal article" date="2007" name="Proc. Natl. Acad. Sci. U.S.A.">
        <title>The genome of Syntrophus aciditrophicus: life at the thermodynamic limit of microbial growth.</title>
        <authorList>
            <person name="McInerney M.J."/>
            <person name="Rohlin L."/>
            <person name="Mouttaki H."/>
            <person name="Kim U."/>
            <person name="Krupp R.S."/>
            <person name="Rios-Hernandez L."/>
            <person name="Sieber J."/>
            <person name="Struchtemeyer C.G."/>
            <person name="Bhattacharyya A."/>
            <person name="Campbell J.W."/>
            <person name="Gunsalus R.P."/>
        </authorList>
    </citation>
    <scope>NUCLEOTIDE SEQUENCE [LARGE SCALE GENOMIC DNA]</scope>
    <source>
        <strain evidence="1 2">SB</strain>
    </source>
</reference>
<evidence type="ECO:0000313" key="1">
    <source>
        <dbReference type="EMBL" id="ABC76701.1"/>
    </source>
</evidence>
<organism evidence="1 2">
    <name type="scientific">Syntrophus aciditrophicus (strain SB)</name>
    <dbReference type="NCBI Taxonomy" id="56780"/>
    <lineage>
        <taxon>Bacteria</taxon>
        <taxon>Pseudomonadati</taxon>
        <taxon>Thermodesulfobacteriota</taxon>
        <taxon>Syntrophia</taxon>
        <taxon>Syntrophales</taxon>
        <taxon>Syntrophaceae</taxon>
        <taxon>Syntrophus</taxon>
    </lineage>
</organism>
<accession>Q2LRI9</accession>
<dbReference type="InParanoid" id="Q2LRI9"/>
<protein>
    <submittedName>
        <fullName evidence="1">Hypothetical cytosolic protein</fullName>
    </submittedName>
</protein>
<evidence type="ECO:0000313" key="2">
    <source>
        <dbReference type="Proteomes" id="UP000001933"/>
    </source>
</evidence>
<dbReference type="Gene3D" id="1.10.10.10">
    <property type="entry name" value="Winged helix-like DNA-binding domain superfamily/Winged helix DNA-binding domain"/>
    <property type="match status" value="1"/>
</dbReference>
<dbReference type="STRING" id="56780.SYN_02915"/>
<proteinExistence type="predicted"/>
<dbReference type="HOGENOM" id="CLU_1895134_0_0_7"/>
<sequence length="134" mass="15385">MHYGERSVKNNNDEGRDMKTVKIKIKHGNTEVEIEGPEDFLIKFLNSRELFKSEREVARPQKTRKKKQSGSRYDDILHVIRSGNSEGVSLNTIVEKTKLTKQQINQVLIKLKKNNEVKSISKGVYALVGRTEES</sequence>
<dbReference type="Proteomes" id="UP000001933">
    <property type="component" value="Chromosome"/>
</dbReference>
<name>Q2LRI9_SYNAS</name>
<dbReference type="EMBL" id="CP000252">
    <property type="protein sequence ID" value="ABC76701.1"/>
    <property type="molecule type" value="Genomic_DNA"/>
</dbReference>
<dbReference type="KEGG" id="sat:SYN_02915"/>
<gene>
    <name evidence="1" type="ORF">SYN_02915</name>
</gene>
<keyword evidence="2" id="KW-1185">Reference proteome</keyword>
<dbReference type="InterPro" id="IPR036388">
    <property type="entry name" value="WH-like_DNA-bd_sf"/>
</dbReference>
<dbReference type="AlphaFoldDB" id="Q2LRI9"/>